<evidence type="ECO:0000259" key="7">
    <source>
        <dbReference type="PROSITE" id="PS51002"/>
    </source>
</evidence>
<dbReference type="GO" id="GO:0022904">
    <property type="term" value="P:respiratory electron transport chain"/>
    <property type="evidence" value="ECO:0007669"/>
    <property type="project" value="InterPro"/>
</dbReference>
<dbReference type="InterPro" id="IPR005797">
    <property type="entry name" value="Cyt_b/b6_N"/>
</dbReference>
<evidence type="ECO:0000313" key="9">
    <source>
        <dbReference type="Proteomes" id="UP000289482"/>
    </source>
</evidence>
<evidence type="ECO:0000256" key="2">
    <source>
        <dbReference type="ARBA" id="ARBA00012951"/>
    </source>
</evidence>
<dbReference type="SUPFAM" id="SSF81342">
    <property type="entry name" value="Transmembrane di-heme cytochromes"/>
    <property type="match status" value="1"/>
</dbReference>
<feature type="transmembrane region" description="Helical" evidence="6">
    <location>
        <begin position="37"/>
        <end position="59"/>
    </location>
</feature>
<keyword evidence="6" id="KW-0812">Transmembrane</keyword>
<dbReference type="InterPro" id="IPR027387">
    <property type="entry name" value="Cytb/b6-like_sf"/>
</dbReference>
<dbReference type="Gene3D" id="1.20.810.10">
    <property type="entry name" value="Cytochrome Bc1 Complex, Chain C"/>
    <property type="match status" value="1"/>
</dbReference>
<keyword evidence="6" id="KW-1133">Transmembrane helix</keyword>
<comment type="catalytic activity">
    <reaction evidence="4">
        <text>a quinol + 2 Fe(III)-[cytochrome c](out) = a quinone + 2 Fe(II)-[cytochrome c](out) + 2 H(+)(out)</text>
        <dbReference type="Rhea" id="RHEA:11484"/>
        <dbReference type="Rhea" id="RHEA-COMP:10350"/>
        <dbReference type="Rhea" id="RHEA-COMP:14399"/>
        <dbReference type="ChEBI" id="CHEBI:15378"/>
        <dbReference type="ChEBI" id="CHEBI:24646"/>
        <dbReference type="ChEBI" id="CHEBI:29033"/>
        <dbReference type="ChEBI" id="CHEBI:29034"/>
        <dbReference type="ChEBI" id="CHEBI:132124"/>
        <dbReference type="EC" id="7.1.1.8"/>
    </reaction>
</comment>
<keyword evidence="6" id="KW-0472">Membrane</keyword>
<proteinExistence type="predicted"/>
<keyword evidence="9" id="KW-1185">Reference proteome</keyword>
<dbReference type="Pfam" id="PF13631">
    <property type="entry name" value="Cytochrom_B_N_2"/>
    <property type="match status" value="1"/>
</dbReference>
<evidence type="ECO:0000256" key="5">
    <source>
        <dbReference type="ARBA" id="ARBA00029568"/>
    </source>
</evidence>
<evidence type="ECO:0000256" key="4">
    <source>
        <dbReference type="ARBA" id="ARBA00029351"/>
    </source>
</evidence>
<evidence type="ECO:0000256" key="1">
    <source>
        <dbReference type="ARBA" id="ARBA00001971"/>
    </source>
</evidence>
<evidence type="ECO:0000313" key="8">
    <source>
        <dbReference type="EMBL" id="RXS71587.1"/>
    </source>
</evidence>
<comment type="caution">
    <text evidence="8">The sequence shown here is derived from an EMBL/GenBank/DDBJ whole genome shotgun (WGS) entry which is preliminary data.</text>
</comment>
<comment type="cofactor">
    <cofactor evidence="1">
        <name>heme</name>
        <dbReference type="ChEBI" id="CHEBI:30413"/>
    </cofactor>
</comment>
<feature type="domain" description="Cytochrome b/b6 N-terminal region profile" evidence="7">
    <location>
        <begin position="1"/>
        <end position="198"/>
    </location>
</feature>
<dbReference type="AlphaFoldDB" id="A0A4Q1RCI5"/>
<dbReference type="GO" id="GO:0008121">
    <property type="term" value="F:quinol-cytochrome-c reductase activity"/>
    <property type="evidence" value="ECO:0007669"/>
    <property type="project" value="UniProtKB-EC"/>
</dbReference>
<dbReference type="EC" id="7.1.1.8" evidence="2"/>
<dbReference type="GO" id="GO:0016020">
    <property type="term" value="C:membrane"/>
    <property type="evidence" value="ECO:0007669"/>
    <property type="project" value="InterPro"/>
</dbReference>
<dbReference type="EMBL" id="SDIF01000001">
    <property type="protein sequence ID" value="RXS71587.1"/>
    <property type="molecule type" value="Genomic_DNA"/>
</dbReference>
<accession>A0A4Q1RCI5</accession>
<dbReference type="Proteomes" id="UP000289482">
    <property type="component" value="Unassembled WGS sequence"/>
</dbReference>
<feature type="transmembrane region" description="Helical" evidence="6">
    <location>
        <begin position="79"/>
        <end position="97"/>
    </location>
</feature>
<reference evidence="8 9" key="1">
    <citation type="submission" date="2019-01" db="EMBL/GenBank/DDBJ databases">
        <title>Draft genome sequences of the type strain Streptomyces sioyaensis DSM 40032 and its novel strain, TM32, a thermotolerant antibiotics-producing actinobacterium.</title>
        <authorList>
            <person name="Nakaew N."/>
            <person name="Lumyong S."/>
            <person name="Sloan W.T."/>
            <person name="Sungthong R."/>
        </authorList>
    </citation>
    <scope>NUCLEOTIDE SEQUENCE [LARGE SCALE GENOMIC DNA]</scope>
    <source>
        <strain evidence="8 9">DSM 40032</strain>
    </source>
</reference>
<name>A0A4Q1RCI5_9ACTN</name>
<dbReference type="PROSITE" id="PS51002">
    <property type="entry name" value="CYTB_NTER"/>
    <property type="match status" value="1"/>
</dbReference>
<dbReference type="GeneID" id="95776517"/>
<evidence type="ECO:0000256" key="3">
    <source>
        <dbReference type="ARBA" id="ARBA00016116"/>
    </source>
</evidence>
<feature type="transmembrane region" description="Helical" evidence="6">
    <location>
        <begin position="109"/>
        <end position="132"/>
    </location>
</feature>
<dbReference type="GO" id="GO:0016491">
    <property type="term" value="F:oxidoreductase activity"/>
    <property type="evidence" value="ECO:0007669"/>
    <property type="project" value="InterPro"/>
</dbReference>
<dbReference type="RefSeq" id="WP_129243626.1">
    <property type="nucleotide sequence ID" value="NZ_JABZEL010000020.1"/>
</dbReference>
<organism evidence="8 9">
    <name type="scientific">Streptomyces sioyaensis</name>
    <dbReference type="NCBI Taxonomy" id="67364"/>
    <lineage>
        <taxon>Bacteria</taxon>
        <taxon>Bacillati</taxon>
        <taxon>Actinomycetota</taxon>
        <taxon>Actinomycetes</taxon>
        <taxon>Kitasatosporales</taxon>
        <taxon>Streptomycetaceae</taxon>
        <taxon>Streptomyces</taxon>
    </lineage>
</organism>
<protein>
    <recommendedName>
        <fullName evidence="3">Cytochrome bc1 complex cytochrome b subunit</fullName>
        <ecNumber evidence="2">7.1.1.8</ecNumber>
    </recommendedName>
    <alternativeName>
        <fullName evidence="5">Cytochrome bc1 reductase complex subunit QcrB</fullName>
    </alternativeName>
</protein>
<sequence length="214" mass="23430">MSEVGGGWTGAVRRRAVRALPPDKLLPDTQPAYMASWIYVFGVLTVAALIVVLLTGGVLALKGPAWWHVSGTGTYVNGLHLWSVELFMFFMVIHLWGKFFMAAWRGRRALTWVTGAVCFFASIGTAFTGYLVQQNFDSQWIAGQAKDGLNSVGIGAFFNVLDFGQMLMWHIVLLPFALGLLTVWHILLVRLRGIVPPIDAAPDPAEGPTQEAAQ</sequence>
<evidence type="ECO:0000256" key="6">
    <source>
        <dbReference type="SAM" id="Phobius"/>
    </source>
</evidence>
<feature type="transmembrane region" description="Helical" evidence="6">
    <location>
        <begin position="167"/>
        <end position="188"/>
    </location>
</feature>
<dbReference type="InterPro" id="IPR016174">
    <property type="entry name" value="Di-haem_cyt_TM"/>
</dbReference>
<gene>
    <name evidence="8" type="ORF">EST54_00685</name>
</gene>